<evidence type="ECO:0000256" key="1">
    <source>
        <dbReference type="ARBA" id="ARBA00022793"/>
    </source>
</evidence>
<dbReference type="Pfam" id="PF02441">
    <property type="entry name" value="Flavoprotein"/>
    <property type="match status" value="1"/>
</dbReference>
<comment type="catalytic activity">
    <reaction evidence="3 4">
        <text>(R)-4'-phosphopantothenate + L-cysteine + CTP = N-[(R)-4-phosphopantothenoyl]-L-cysteine + CMP + diphosphate + H(+)</text>
        <dbReference type="Rhea" id="RHEA:19397"/>
        <dbReference type="ChEBI" id="CHEBI:10986"/>
        <dbReference type="ChEBI" id="CHEBI:15378"/>
        <dbReference type="ChEBI" id="CHEBI:33019"/>
        <dbReference type="ChEBI" id="CHEBI:35235"/>
        <dbReference type="ChEBI" id="CHEBI:37563"/>
        <dbReference type="ChEBI" id="CHEBI:59458"/>
        <dbReference type="ChEBI" id="CHEBI:60377"/>
        <dbReference type="EC" id="6.3.2.5"/>
    </reaction>
</comment>
<dbReference type="GO" id="GO:0010181">
    <property type="term" value="F:FMN binding"/>
    <property type="evidence" value="ECO:0007669"/>
    <property type="project" value="UniProtKB-UniRule"/>
</dbReference>
<dbReference type="UniPathway" id="UPA00241">
    <property type="reaction ID" value="UER00353"/>
</dbReference>
<dbReference type="KEGG" id="fae:FAES_3886"/>
<comment type="pathway">
    <text evidence="3 4">Cofactor biosynthesis; coenzyme A biosynthesis; CoA from (R)-pantothenate: step 3/5.</text>
</comment>
<evidence type="ECO:0000256" key="4">
    <source>
        <dbReference type="RuleBase" id="RU364078"/>
    </source>
</evidence>
<dbReference type="GO" id="GO:0015941">
    <property type="term" value="P:pantothenate catabolic process"/>
    <property type="evidence" value="ECO:0007669"/>
    <property type="project" value="InterPro"/>
</dbReference>
<dbReference type="EC" id="6.3.2.5" evidence="3"/>
<comment type="pathway">
    <text evidence="3 4">Cofactor biosynthesis; coenzyme A biosynthesis; CoA from (R)-pantothenate: step 2/5.</text>
</comment>
<feature type="binding site" evidence="3">
    <location>
        <position position="291"/>
    </location>
    <ligand>
        <name>CTP</name>
        <dbReference type="ChEBI" id="CHEBI:37563"/>
    </ligand>
</feature>
<organism evidence="7 8">
    <name type="scientific">Fibrella aestuarina BUZ 2</name>
    <dbReference type="NCBI Taxonomy" id="1166018"/>
    <lineage>
        <taxon>Bacteria</taxon>
        <taxon>Pseudomonadati</taxon>
        <taxon>Bacteroidota</taxon>
        <taxon>Cytophagia</taxon>
        <taxon>Cytophagales</taxon>
        <taxon>Spirosomataceae</taxon>
        <taxon>Fibrella</taxon>
    </lineage>
</organism>
<feature type="binding site" evidence="3">
    <location>
        <position position="326"/>
    </location>
    <ligand>
        <name>CTP</name>
        <dbReference type="ChEBI" id="CHEBI:37563"/>
    </ligand>
</feature>
<evidence type="ECO:0000313" key="7">
    <source>
        <dbReference type="EMBL" id="CCH01892.1"/>
    </source>
</evidence>
<reference evidence="7 8" key="1">
    <citation type="journal article" date="2012" name="J. Bacteriol.">
        <title>Genome Sequence of Fibrella aestuarina BUZ 2T, a Filamentous Marine Bacterium.</title>
        <authorList>
            <person name="Filippini M."/>
            <person name="Qi W."/>
            <person name="Blom J."/>
            <person name="Goesmann A."/>
            <person name="Smits T.H."/>
            <person name="Bagheri H.C."/>
        </authorList>
    </citation>
    <scope>NUCLEOTIDE SEQUENCE [LARGE SCALE GENOMIC DNA]</scope>
    <source>
        <strain evidence="8">BUZ 2T</strain>
    </source>
</reference>
<comment type="similarity">
    <text evidence="3 4">In the N-terminal section; belongs to the HFCD (homo-oligomeric flavin containing Cys decarboxylase) superfamily.</text>
</comment>
<dbReference type="InterPro" id="IPR005252">
    <property type="entry name" value="CoaBC"/>
</dbReference>
<dbReference type="AlphaFoldDB" id="I0KCN9"/>
<feature type="region of interest" description="Phosphopantothenoylcysteine decarboxylase" evidence="3">
    <location>
        <begin position="1"/>
        <end position="191"/>
    </location>
</feature>
<dbReference type="PANTHER" id="PTHR14359">
    <property type="entry name" value="HOMO-OLIGOMERIC FLAVIN CONTAINING CYS DECARBOXYLASE FAMILY"/>
    <property type="match status" value="1"/>
</dbReference>
<evidence type="ECO:0000256" key="2">
    <source>
        <dbReference type="ARBA" id="ARBA00023239"/>
    </source>
</evidence>
<keyword evidence="3 4" id="KW-0288">FMN</keyword>
<dbReference type="GO" id="GO:0004633">
    <property type="term" value="F:phosphopantothenoylcysteine decarboxylase activity"/>
    <property type="evidence" value="ECO:0007669"/>
    <property type="project" value="UniProtKB-UniRule"/>
</dbReference>
<feature type="binding site" evidence="3">
    <location>
        <position position="344"/>
    </location>
    <ligand>
        <name>CTP</name>
        <dbReference type="ChEBI" id="CHEBI:37563"/>
    </ligand>
</feature>
<dbReference type="InterPro" id="IPR035929">
    <property type="entry name" value="CoaB-like_sf"/>
</dbReference>
<dbReference type="SUPFAM" id="SSF102645">
    <property type="entry name" value="CoaB-like"/>
    <property type="match status" value="1"/>
</dbReference>
<dbReference type="EC" id="4.1.1.36" evidence="3"/>
<feature type="binding site" evidence="3">
    <location>
        <position position="340"/>
    </location>
    <ligand>
        <name>CTP</name>
        <dbReference type="ChEBI" id="CHEBI:37563"/>
    </ligand>
</feature>
<dbReference type="PANTHER" id="PTHR14359:SF6">
    <property type="entry name" value="PHOSPHOPANTOTHENOYLCYSTEINE DECARBOXYLASE"/>
    <property type="match status" value="1"/>
</dbReference>
<dbReference type="Gene3D" id="3.40.50.1950">
    <property type="entry name" value="Flavin prenyltransferase-like"/>
    <property type="match status" value="1"/>
</dbReference>
<evidence type="ECO:0000259" key="6">
    <source>
        <dbReference type="Pfam" id="PF04127"/>
    </source>
</evidence>
<dbReference type="HAMAP" id="MF_02225">
    <property type="entry name" value="CoaBC"/>
    <property type="match status" value="1"/>
</dbReference>
<comment type="function">
    <text evidence="4">Catalyzes two steps in the biosynthesis of coenzyme A. In the first step cysteine is conjugated to 4'-phosphopantothenate to form 4-phosphopantothenoylcysteine, in the latter compound is decarboxylated to form 4'-phosphopantotheine.</text>
</comment>
<dbReference type="NCBIfam" id="TIGR00521">
    <property type="entry name" value="coaBC_dfp"/>
    <property type="match status" value="1"/>
</dbReference>
<keyword evidence="3" id="KW-0460">Magnesium</keyword>
<dbReference type="Pfam" id="PF04127">
    <property type="entry name" value="DFP"/>
    <property type="match status" value="1"/>
</dbReference>
<dbReference type="eggNOG" id="COG0452">
    <property type="taxonomic scope" value="Bacteria"/>
</dbReference>
<accession>I0KCN9</accession>
<keyword evidence="1 3" id="KW-0210">Decarboxylase</keyword>
<keyword evidence="8" id="KW-1185">Reference proteome</keyword>
<dbReference type="GO" id="GO:0004632">
    <property type="term" value="F:phosphopantothenate--cysteine ligase activity"/>
    <property type="evidence" value="ECO:0007669"/>
    <property type="project" value="UniProtKB-UniRule"/>
</dbReference>
<sequence>MNSLHKKRILLGVSGSIAAYKAALLVRLLVKAGAEVQVVMTESATAFITPLTLATLSKRPVLSRFVADDTGTWNNHVELGLWADALVIAPASARTLARCATALCDDLLSAVYLSAKCPVFLAPAMDLDMYRHPATVDNLNRLRSFGNHIIDATHGELASGLVGEGRLAEPETIVQTLERHFSRRPELVGKSILITAGPTQEPIDPVRYVSNHSTGKMGFAIAHAFARAGANVTLVAGPTYLATPDEAIRRINVRSAQEMFQSTADAFPTADVTILNAAVADYTPAYPADKKIKKNDAQFAIELTKTVDIAATLGAQKRPDQLMMGFALETDNERANALGKLHRKNLDWIVLNSLRDSGAGFGHDTNKITVISRQEIVHEFDLKRKDEVADDLLTIIAEQLMTKLPPKNE</sequence>
<gene>
    <name evidence="3" type="primary">coaBC</name>
    <name evidence="7" type="ORF">FAES_3886</name>
</gene>
<protein>
    <recommendedName>
        <fullName evidence="3">Coenzyme A biosynthesis bifunctional protein CoaBC</fullName>
    </recommendedName>
    <alternativeName>
        <fullName evidence="3">DNA/pantothenate metabolism flavoprotein</fullName>
    </alternativeName>
    <alternativeName>
        <fullName evidence="3">Phosphopantothenoylcysteine synthetase/decarboxylase</fullName>
        <shortName evidence="3">PPCS-PPCDC</shortName>
    </alternativeName>
    <domain>
        <recommendedName>
            <fullName evidence="3">Phosphopantothenoylcysteine decarboxylase</fullName>
            <shortName evidence="3">PPC decarboxylase</shortName>
            <shortName evidence="3">PPC-DC</shortName>
            <ecNumber evidence="3">4.1.1.36</ecNumber>
        </recommendedName>
        <alternativeName>
            <fullName evidence="3">CoaC</fullName>
        </alternativeName>
    </domain>
    <domain>
        <recommendedName>
            <fullName evidence="3">Phosphopantothenate--cysteine ligase</fullName>
            <ecNumber evidence="3">6.3.2.5</ecNumber>
        </recommendedName>
        <alternativeName>
            <fullName evidence="3">CoaB</fullName>
        </alternativeName>
        <alternativeName>
            <fullName evidence="3">Phosphopantothenoylcysteine synthetase</fullName>
            <shortName evidence="3">PPC synthetase</shortName>
            <shortName evidence="3">PPC-S</shortName>
        </alternativeName>
    </domain>
</protein>
<proteinExistence type="inferred from homology"/>
<dbReference type="PATRIC" id="fig|1166018.3.peg.833"/>
<dbReference type="Proteomes" id="UP000011058">
    <property type="component" value="Chromosome"/>
</dbReference>
<keyword evidence="3" id="KW-0479">Metal-binding</keyword>
<feature type="domain" description="Flavoprotein" evidence="5">
    <location>
        <begin position="7"/>
        <end position="180"/>
    </location>
</feature>
<keyword evidence="3 4" id="KW-0436">Ligase</keyword>
<dbReference type="InterPro" id="IPR036551">
    <property type="entry name" value="Flavin_trans-like"/>
</dbReference>
<comment type="cofactor">
    <cofactor evidence="3">
        <name>FMN</name>
        <dbReference type="ChEBI" id="CHEBI:58210"/>
    </cofactor>
    <text evidence="3">Binds 1 FMN per subunit.</text>
</comment>
<name>I0KCN9_9BACT</name>
<evidence type="ECO:0000259" key="5">
    <source>
        <dbReference type="Pfam" id="PF02441"/>
    </source>
</evidence>
<dbReference type="InterPro" id="IPR003382">
    <property type="entry name" value="Flavoprotein"/>
</dbReference>
<evidence type="ECO:0000313" key="8">
    <source>
        <dbReference type="Proteomes" id="UP000011058"/>
    </source>
</evidence>
<comment type="similarity">
    <text evidence="3 4">In the C-terminal section; belongs to the PPC synthetase family.</text>
</comment>
<dbReference type="InterPro" id="IPR007085">
    <property type="entry name" value="DNA/pantothenate-metab_flavo_C"/>
</dbReference>
<dbReference type="RefSeq" id="WP_015332991.1">
    <property type="nucleotide sequence ID" value="NC_020054.1"/>
</dbReference>
<feature type="region of interest" description="Phosphopantothenate--cysteine ligase" evidence="3">
    <location>
        <begin position="192"/>
        <end position="409"/>
    </location>
</feature>
<feature type="domain" description="DNA/pantothenate metabolism flavoprotein C-terminal" evidence="6">
    <location>
        <begin position="187"/>
        <end position="398"/>
    </location>
</feature>
<dbReference type="OrthoDB" id="9802554at2"/>
<keyword evidence="3" id="KW-0511">Multifunctional enzyme</keyword>
<dbReference type="GO" id="GO:0046872">
    <property type="term" value="F:metal ion binding"/>
    <property type="evidence" value="ECO:0007669"/>
    <property type="project" value="UniProtKB-KW"/>
</dbReference>
<keyword evidence="3 4" id="KW-0285">Flavoprotein</keyword>
<dbReference type="HOGENOM" id="CLU_033319_0_1_10"/>
<comment type="function">
    <text evidence="3">Catalyzes two sequential steps in the biosynthesis of coenzyme A. In the first step cysteine is conjugated to 4'-phosphopantothenate to form 4-phosphopantothenoylcysteine. In the second step the latter compound is decarboxylated to form 4'-phosphopantotheine.</text>
</comment>
<dbReference type="SUPFAM" id="SSF52507">
    <property type="entry name" value="Homo-oligomeric flavin-containing Cys decarboxylases, HFCD"/>
    <property type="match status" value="1"/>
</dbReference>
<feature type="binding site" evidence="3">
    <location>
        <position position="281"/>
    </location>
    <ligand>
        <name>CTP</name>
        <dbReference type="ChEBI" id="CHEBI:37563"/>
    </ligand>
</feature>
<keyword evidence="2 3" id="KW-0456">Lyase</keyword>
<comment type="cofactor">
    <cofactor evidence="3">
        <name>Mg(2+)</name>
        <dbReference type="ChEBI" id="CHEBI:18420"/>
    </cofactor>
</comment>
<dbReference type="GO" id="GO:0015937">
    <property type="term" value="P:coenzyme A biosynthetic process"/>
    <property type="evidence" value="ECO:0007669"/>
    <property type="project" value="UniProtKB-UniRule"/>
</dbReference>
<comment type="catalytic activity">
    <reaction evidence="3 4">
        <text>N-[(R)-4-phosphopantothenoyl]-L-cysteine + H(+) = (R)-4'-phosphopantetheine + CO2</text>
        <dbReference type="Rhea" id="RHEA:16793"/>
        <dbReference type="ChEBI" id="CHEBI:15378"/>
        <dbReference type="ChEBI" id="CHEBI:16526"/>
        <dbReference type="ChEBI" id="CHEBI:59458"/>
        <dbReference type="ChEBI" id="CHEBI:61723"/>
        <dbReference type="EC" id="4.1.1.36"/>
    </reaction>
</comment>
<dbReference type="Gene3D" id="3.40.50.10300">
    <property type="entry name" value="CoaB-like"/>
    <property type="match status" value="1"/>
</dbReference>
<comment type="caution">
    <text evidence="3">Lacks conserved residue(s) required for the propagation of feature annotation.</text>
</comment>
<dbReference type="GO" id="GO:0071513">
    <property type="term" value="C:phosphopantothenoylcysteine decarboxylase complex"/>
    <property type="evidence" value="ECO:0007669"/>
    <property type="project" value="TreeGrafter"/>
</dbReference>
<evidence type="ECO:0000256" key="3">
    <source>
        <dbReference type="HAMAP-Rule" id="MF_02225"/>
    </source>
</evidence>
<dbReference type="EMBL" id="HE796683">
    <property type="protein sequence ID" value="CCH01892.1"/>
    <property type="molecule type" value="Genomic_DNA"/>
</dbReference>
<dbReference type="STRING" id="1166018.FAES_3886"/>